<dbReference type="GO" id="GO:0006525">
    <property type="term" value="P:arginine metabolic process"/>
    <property type="evidence" value="ECO:0007669"/>
    <property type="project" value="TreeGrafter"/>
</dbReference>
<keyword evidence="2" id="KW-0378">Hydrolase</keyword>
<name>A0A382QKD7_9ZZZZ</name>
<reference evidence="3" key="1">
    <citation type="submission" date="2018-05" db="EMBL/GenBank/DDBJ databases">
        <authorList>
            <person name="Lanie J.A."/>
            <person name="Ng W.-L."/>
            <person name="Kazmierczak K.M."/>
            <person name="Andrzejewski T.M."/>
            <person name="Davidsen T.M."/>
            <person name="Wayne K.J."/>
            <person name="Tettelin H."/>
            <person name="Glass J.I."/>
            <person name="Rusch D."/>
            <person name="Podicherti R."/>
            <person name="Tsui H.-C.T."/>
            <person name="Winkler M.E."/>
        </authorList>
    </citation>
    <scope>NUCLEOTIDE SEQUENCE</scope>
</reference>
<dbReference type="SUPFAM" id="SSF55909">
    <property type="entry name" value="Pentein"/>
    <property type="match status" value="1"/>
</dbReference>
<dbReference type="InterPro" id="IPR033199">
    <property type="entry name" value="DDAH-like"/>
</dbReference>
<dbReference type="GO" id="GO:0000052">
    <property type="term" value="P:citrulline metabolic process"/>
    <property type="evidence" value="ECO:0007669"/>
    <property type="project" value="TreeGrafter"/>
</dbReference>
<comment type="similarity">
    <text evidence="1">Belongs to the DDAH family.</text>
</comment>
<proteinExistence type="inferred from homology"/>
<dbReference type="GO" id="GO:0045429">
    <property type="term" value="P:positive regulation of nitric oxide biosynthetic process"/>
    <property type="evidence" value="ECO:0007669"/>
    <property type="project" value="TreeGrafter"/>
</dbReference>
<evidence type="ECO:0000313" key="3">
    <source>
        <dbReference type="EMBL" id="SVC85994.1"/>
    </source>
</evidence>
<organism evidence="3">
    <name type="scientific">marine metagenome</name>
    <dbReference type="NCBI Taxonomy" id="408172"/>
    <lineage>
        <taxon>unclassified sequences</taxon>
        <taxon>metagenomes</taxon>
        <taxon>ecological metagenomes</taxon>
    </lineage>
</organism>
<dbReference type="AlphaFoldDB" id="A0A382QKD7"/>
<sequence>MIDGISTAGLGVPDYDLACRQHQDYIAALEACGLAVTVLPADPEYPDSTFVEDTAVLLAGVAVLSRPGADSRRGETAGICPTLVGLFGTIEVIEAPGTLEGGDVMRVGT</sequence>
<evidence type="ECO:0000256" key="1">
    <source>
        <dbReference type="ARBA" id="ARBA00008532"/>
    </source>
</evidence>
<evidence type="ECO:0008006" key="4">
    <source>
        <dbReference type="Google" id="ProtNLM"/>
    </source>
</evidence>
<protein>
    <recommendedName>
        <fullName evidence="4">Dimethylargininase</fullName>
    </recommendedName>
</protein>
<dbReference type="PANTHER" id="PTHR12737">
    <property type="entry name" value="DIMETHYLARGININE DIMETHYLAMINOHYDROLASE"/>
    <property type="match status" value="1"/>
</dbReference>
<dbReference type="EMBL" id="UINC01115169">
    <property type="protein sequence ID" value="SVC85994.1"/>
    <property type="molecule type" value="Genomic_DNA"/>
</dbReference>
<accession>A0A382QKD7</accession>
<dbReference type="GO" id="GO:0016597">
    <property type="term" value="F:amino acid binding"/>
    <property type="evidence" value="ECO:0007669"/>
    <property type="project" value="TreeGrafter"/>
</dbReference>
<dbReference type="Gene3D" id="3.75.10.10">
    <property type="entry name" value="L-arginine/glycine Amidinotransferase, Chain A"/>
    <property type="match status" value="1"/>
</dbReference>
<feature type="non-terminal residue" evidence="3">
    <location>
        <position position="109"/>
    </location>
</feature>
<dbReference type="PANTHER" id="PTHR12737:SF9">
    <property type="entry name" value="DIMETHYLARGININASE"/>
    <property type="match status" value="1"/>
</dbReference>
<dbReference type="GO" id="GO:0016403">
    <property type="term" value="F:dimethylargininase activity"/>
    <property type="evidence" value="ECO:0007669"/>
    <property type="project" value="TreeGrafter"/>
</dbReference>
<gene>
    <name evidence="3" type="ORF">METZ01_LOCUS338848</name>
</gene>
<evidence type="ECO:0000256" key="2">
    <source>
        <dbReference type="ARBA" id="ARBA00022801"/>
    </source>
</evidence>